<proteinExistence type="inferred from homology"/>
<evidence type="ECO:0000313" key="9">
    <source>
        <dbReference type="EMBL" id="MBV6340251.1"/>
    </source>
</evidence>
<dbReference type="PROSITE" id="PS50111">
    <property type="entry name" value="CHEMOTAXIS_TRANSDUC_2"/>
    <property type="match status" value="1"/>
</dbReference>
<dbReference type="PROSITE" id="PS50885">
    <property type="entry name" value="HAMP"/>
    <property type="match status" value="2"/>
</dbReference>
<feature type="transmembrane region" description="Helical" evidence="6">
    <location>
        <begin position="190"/>
        <end position="213"/>
    </location>
</feature>
<gene>
    <name evidence="9" type="ORF">HWQ67_01505</name>
</gene>
<dbReference type="InterPro" id="IPR004089">
    <property type="entry name" value="MCPsignal_dom"/>
</dbReference>
<dbReference type="Pfam" id="PF18947">
    <property type="entry name" value="HAMP_2"/>
    <property type="match status" value="2"/>
</dbReference>
<feature type="region of interest" description="Disordered" evidence="5">
    <location>
        <begin position="779"/>
        <end position="831"/>
    </location>
</feature>
<evidence type="ECO:0000256" key="1">
    <source>
        <dbReference type="ARBA" id="ARBA00022500"/>
    </source>
</evidence>
<keyword evidence="10" id="KW-1185">Reference proteome</keyword>
<keyword evidence="6" id="KW-0812">Transmembrane</keyword>
<evidence type="ECO:0000256" key="6">
    <source>
        <dbReference type="SAM" id="Phobius"/>
    </source>
</evidence>
<dbReference type="EMBL" id="JABXWD010000014">
    <property type="protein sequence ID" value="MBV6340251.1"/>
    <property type="molecule type" value="Genomic_DNA"/>
</dbReference>
<dbReference type="CDD" id="cd19411">
    <property type="entry name" value="MCP2201-like_sensor"/>
    <property type="match status" value="1"/>
</dbReference>
<dbReference type="InterPro" id="IPR003660">
    <property type="entry name" value="HAMP_dom"/>
</dbReference>
<dbReference type="CDD" id="cd06225">
    <property type="entry name" value="HAMP"/>
    <property type="match status" value="1"/>
</dbReference>
<keyword evidence="1" id="KW-0145">Chemotaxis</keyword>
<evidence type="ECO:0000256" key="2">
    <source>
        <dbReference type="ARBA" id="ARBA00029447"/>
    </source>
</evidence>
<feature type="coiled-coil region" evidence="4">
    <location>
        <begin position="717"/>
        <end position="744"/>
    </location>
</feature>
<feature type="domain" description="Methyl-accepting transducer" evidence="7">
    <location>
        <begin position="531"/>
        <end position="746"/>
    </location>
</feature>
<evidence type="ECO:0000256" key="5">
    <source>
        <dbReference type="SAM" id="MobiDB-lite"/>
    </source>
</evidence>
<dbReference type="PANTHER" id="PTHR43531">
    <property type="entry name" value="PROTEIN ICFG"/>
    <property type="match status" value="1"/>
</dbReference>
<dbReference type="SMART" id="SM00283">
    <property type="entry name" value="MA"/>
    <property type="match status" value="1"/>
</dbReference>
<keyword evidence="3" id="KW-0807">Transducer</keyword>
<evidence type="ECO:0000313" key="10">
    <source>
        <dbReference type="Proteomes" id="UP001196980"/>
    </source>
</evidence>
<dbReference type="PANTHER" id="PTHR43531:SF11">
    <property type="entry name" value="METHYL-ACCEPTING CHEMOTAXIS PROTEIN 3"/>
    <property type="match status" value="1"/>
</dbReference>
<feature type="compositionally biased region" description="Basic and acidic residues" evidence="5">
    <location>
        <begin position="787"/>
        <end position="805"/>
    </location>
</feature>
<accession>A0ABS6RUF1</accession>
<dbReference type="SMART" id="SM00304">
    <property type="entry name" value="HAMP"/>
    <property type="match status" value="4"/>
</dbReference>
<reference evidence="9 10" key="1">
    <citation type="journal article" date="2020" name="J Geophys Res Biogeosci">
        <title>Magnetotaxis as an Adaptation to Enable Bacterial Shuttling of Microbial Sulfur and Sulfur Cycling Across Aquatic Oxic#Anoxic Interfaces.</title>
        <authorList>
            <person name="Li J."/>
            <person name="Liu P."/>
            <person name="Wang J."/>
            <person name="Roberts A.P."/>
            <person name="Pan Y."/>
        </authorList>
    </citation>
    <scope>NUCLEOTIDE SEQUENCE [LARGE SCALE GENOMIC DNA]</scope>
    <source>
        <strain evidence="9 10">MYR-1_YQ</strain>
    </source>
</reference>
<dbReference type="Pfam" id="PF12729">
    <property type="entry name" value="4HB_MCP_1"/>
    <property type="match status" value="1"/>
</dbReference>
<feature type="transmembrane region" description="Helical" evidence="6">
    <location>
        <begin position="13"/>
        <end position="35"/>
    </location>
</feature>
<comment type="similarity">
    <text evidence="2">Belongs to the methyl-accepting chemotaxis (MCP) protein family.</text>
</comment>
<keyword evidence="6" id="KW-0472">Membrane</keyword>
<evidence type="ECO:0000259" key="7">
    <source>
        <dbReference type="PROSITE" id="PS50111"/>
    </source>
</evidence>
<evidence type="ECO:0000256" key="4">
    <source>
        <dbReference type="SAM" id="Coils"/>
    </source>
</evidence>
<keyword evidence="4" id="KW-0175">Coiled coil</keyword>
<dbReference type="InterPro" id="IPR051310">
    <property type="entry name" value="MCP_chemotaxis"/>
</dbReference>
<dbReference type="Pfam" id="PF00015">
    <property type="entry name" value="MCPsignal"/>
    <property type="match status" value="1"/>
</dbReference>
<keyword evidence="6" id="KW-1133">Transmembrane helix</keyword>
<comment type="caution">
    <text evidence="9">The sequence shown here is derived from an EMBL/GenBank/DDBJ whole genome shotgun (WGS) entry which is preliminary data.</text>
</comment>
<organism evidence="9 10">
    <name type="scientific">Candidatus Magnetobacterium casense</name>
    <dbReference type="NCBI Taxonomy" id="1455061"/>
    <lineage>
        <taxon>Bacteria</taxon>
        <taxon>Pseudomonadati</taxon>
        <taxon>Nitrospirota</taxon>
        <taxon>Thermodesulfovibrionia</taxon>
        <taxon>Thermodesulfovibrionales</taxon>
        <taxon>Candidatus Magnetobacteriaceae</taxon>
        <taxon>Candidatus Magnetobacterium</taxon>
    </lineage>
</organism>
<evidence type="ECO:0000259" key="8">
    <source>
        <dbReference type="PROSITE" id="PS50885"/>
    </source>
</evidence>
<dbReference type="Pfam" id="PF00672">
    <property type="entry name" value="HAMP"/>
    <property type="match status" value="1"/>
</dbReference>
<evidence type="ECO:0000256" key="3">
    <source>
        <dbReference type="PROSITE-ProRule" id="PRU00284"/>
    </source>
</evidence>
<feature type="coiled-coil region" evidence="4">
    <location>
        <begin position="75"/>
        <end position="109"/>
    </location>
</feature>
<sequence length="831" mass="89406">MKWFYDLKISTKLLTGFVLVAMIAGAIGYLGVTYVNRLAEKSNVMYEEALIPLTTMGDINDRFQMVQTNLRDFLLNEKAEDRLKFSNTIKELTQELDKLSRDFEKTIGDKAEEKAAFKEFVDAMAVVRPLIGKALELASSGRQTEAINLVENELINAAGTQEEAVDKLISYNKKMAETTNDNNKKDAKTVTMMIITFTSVGVLVAIVLGLLIARLISRPVKKMVDVANRLAAGDVDVEIVEDTKDEIGVLAQSLRLVIENIRESASVAEKIAAGDLSVEVKAKSAKDVLGKSMVLVVEILRNLVAEMAALTKAAVDGRLATRGSAAKFNGGYREIVDGVNKTLDAVISPLNVAANYVERIGKGDIPPAITDTYNGDFNAIKSNLNACIANINALVADANSLVEAAVVGKLATRADVAKHGGDYRKIVDGVNKTLDAVIGPLNVAANYVDRISKGDIPDVITDSYNGDFNTIKNNLNVLIKASNQITTIAKDIANGNLVVEVRERSAEDDLMRALGQMVQRLTDVVTEIKSAADNVSAGSAQLSASAQELSQGATEQAAAAEEASSSMEEMTANIRQTSDNAQQTQRMAQKSAVNAQEGGKAVAETVVAMKEIASKITIIEEIARQTNLLALNAAIEAARAGEHGKGFAVVASEVRQLAERSQIAAGEITQKATTSVEVADKAGQMLATILPDVQKTAELVQEISAASNEQNSGAEQINKAIQQLDQVIQQNASASEEMASTSEELSSQAEQLQSIISFFKTADDARFQAPTQRKPLPTQKVRVTHVARKDTERSESRFKSKELHTGKKSTGVSIAIKGGEDDEHGSEFERF</sequence>
<feature type="region of interest" description="Disordered" evidence="5">
    <location>
        <begin position="546"/>
        <end position="569"/>
    </location>
</feature>
<feature type="domain" description="HAMP" evidence="8">
    <location>
        <begin position="214"/>
        <end position="266"/>
    </location>
</feature>
<feature type="domain" description="HAMP" evidence="8">
    <location>
        <begin position="476"/>
        <end position="526"/>
    </location>
</feature>
<protein>
    <submittedName>
        <fullName evidence="9">MCP four helix bundle domain-containing protein</fullName>
    </submittedName>
</protein>
<dbReference type="Proteomes" id="UP001196980">
    <property type="component" value="Unassembled WGS sequence"/>
</dbReference>
<dbReference type="InterPro" id="IPR047347">
    <property type="entry name" value="YvaQ-like_sensor"/>
</dbReference>
<name>A0ABS6RUF1_9BACT</name>
<dbReference type="InterPro" id="IPR024478">
    <property type="entry name" value="HlyB_4HB_MCP"/>
</dbReference>